<dbReference type="PANTHER" id="PTHR16263">
    <property type="entry name" value="TETRATRICOPEPTIDE REPEAT PROTEIN 38"/>
    <property type="match status" value="1"/>
</dbReference>
<sequence length="464" mass="50879">MPVTRQTDRLDNPVTTGLAGTLDGVNAFIGGFLGYRTEAVDLLPAADADPDAALAQAYAAALHMFAEAHDATANATPYLARAEAAAKGATEREQLTVKAVGAWVRGDMPAAIRLHEETVARFPRDLVAAKLGQYHAFNLGDSPTMLRIIDRAAPHADEVAELHGMRAFALEQCHLIDEAEAEARAAIRLRRDEPWAHHAIAHVCLSRGRTDDGLAFMREMSETWVGLNSFMSTHNWWHLCLFLLDRDRIDDVFDIFDGRVWGVWKEYSQDQANAVSLLMRLELAGVDVGDRWADVATYLAPRTGDHVQPFLDLHYLYGLARAGRWAEAGALQGSLHAHAHAVPAFLKTVWGDVAVPAADGLLAHARGDWADAVRGLGRALPRMTEIGGSHAQRDLFEQVYLDALIRAGRLVPAQQMLELRRAATPDVPANLRALARVYGRLGLDTRSAALDARAEALSRRYRHG</sequence>
<accession>A0ABQ1IAJ2</accession>
<dbReference type="Gene3D" id="1.25.40.10">
    <property type="entry name" value="Tetratricopeptide repeat domain"/>
    <property type="match status" value="1"/>
</dbReference>
<protein>
    <recommendedName>
        <fullName evidence="2">Tetratricopeptide repeat protein 38</fullName>
    </recommendedName>
</protein>
<dbReference type="InterPro" id="IPR033891">
    <property type="entry name" value="TTC38"/>
</dbReference>
<keyword evidence="6" id="KW-1185">Reference proteome</keyword>
<dbReference type="PANTHER" id="PTHR16263:SF4">
    <property type="entry name" value="TETRATRICOPEPTIDE REPEAT PROTEIN 38"/>
    <property type="match status" value="1"/>
</dbReference>
<name>A0ABQ1IAJ2_9PROT</name>
<dbReference type="RefSeq" id="WP_188575324.1">
    <property type="nucleotide sequence ID" value="NZ_BMDZ01000006.1"/>
</dbReference>
<comment type="caution">
    <text evidence="5">The sequence shown here is derived from an EMBL/GenBank/DDBJ whole genome shotgun (WGS) entry which is preliminary data.</text>
</comment>
<evidence type="ECO:0000256" key="4">
    <source>
        <dbReference type="ARBA" id="ARBA00022803"/>
    </source>
</evidence>
<proteinExistence type="inferred from homology"/>
<dbReference type="Proteomes" id="UP000603352">
    <property type="component" value="Unassembled WGS sequence"/>
</dbReference>
<comment type="similarity">
    <text evidence="1">Belongs to the TTC38 family.</text>
</comment>
<organism evidence="5 6">
    <name type="scientific">Tistrella bauzanensis</name>
    <dbReference type="NCBI Taxonomy" id="657419"/>
    <lineage>
        <taxon>Bacteria</taxon>
        <taxon>Pseudomonadati</taxon>
        <taxon>Pseudomonadota</taxon>
        <taxon>Alphaproteobacteria</taxon>
        <taxon>Geminicoccales</taxon>
        <taxon>Geminicoccaceae</taxon>
        <taxon>Tistrella</taxon>
    </lineage>
</organism>
<evidence type="ECO:0000313" key="6">
    <source>
        <dbReference type="Proteomes" id="UP000603352"/>
    </source>
</evidence>
<keyword evidence="4" id="KW-0802">TPR repeat</keyword>
<evidence type="ECO:0000256" key="2">
    <source>
        <dbReference type="ARBA" id="ARBA00019992"/>
    </source>
</evidence>
<gene>
    <name evidence="5" type="ORF">GCM10011505_08940</name>
</gene>
<evidence type="ECO:0000256" key="3">
    <source>
        <dbReference type="ARBA" id="ARBA00022737"/>
    </source>
</evidence>
<dbReference type="InterPro" id="IPR011990">
    <property type="entry name" value="TPR-like_helical_dom_sf"/>
</dbReference>
<dbReference type="SUPFAM" id="SSF48452">
    <property type="entry name" value="TPR-like"/>
    <property type="match status" value="1"/>
</dbReference>
<evidence type="ECO:0000313" key="5">
    <source>
        <dbReference type="EMBL" id="GGB29791.1"/>
    </source>
</evidence>
<keyword evidence="3" id="KW-0677">Repeat</keyword>
<dbReference type="EMBL" id="BMDZ01000006">
    <property type="protein sequence ID" value="GGB29791.1"/>
    <property type="molecule type" value="Genomic_DNA"/>
</dbReference>
<reference evidence="6" key="1">
    <citation type="journal article" date="2019" name="Int. J. Syst. Evol. Microbiol.">
        <title>The Global Catalogue of Microorganisms (GCM) 10K type strain sequencing project: providing services to taxonomists for standard genome sequencing and annotation.</title>
        <authorList>
            <consortium name="The Broad Institute Genomics Platform"/>
            <consortium name="The Broad Institute Genome Sequencing Center for Infectious Disease"/>
            <person name="Wu L."/>
            <person name="Ma J."/>
        </authorList>
    </citation>
    <scope>NUCLEOTIDE SEQUENCE [LARGE SCALE GENOMIC DNA]</scope>
    <source>
        <strain evidence="6">CGMCC 1.10188</strain>
    </source>
</reference>
<dbReference type="CDD" id="cd05804">
    <property type="entry name" value="StaR_like"/>
    <property type="match status" value="1"/>
</dbReference>
<evidence type="ECO:0000256" key="1">
    <source>
        <dbReference type="ARBA" id="ARBA00005857"/>
    </source>
</evidence>